<protein>
    <submittedName>
        <fullName evidence="2">Uncharacterized protein</fullName>
    </submittedName>
</protein>
<dbReference type="Proteomes" id="UP000000271">
    <property type="component" value="Chromosome"/>
</dbReference>
<dbReference type="OrthoDB" id="2449392at2"/>
<feature type="transmembrane region" description="Helical" evidence="1">
    <location>
        <begin position="62"/>
        <end position="81"/>
    </location>
</feature>
<reference evidence="2" key="1">
    <citation type="submission" date="2009-10" db="EMBL/GenBank/DDBJ databases">
        <title>Complete sequence of Bacillus selenitireducens MLS10.</title>
        <authorList>
            <consortium name="US DOE Joint Genome Institute"/>
            <person name="Lucas S."/>
            <person name="Copeland A."/>
            <person name="Lapidus A."/>
            <person name="Glavina del Rio T."/>
            <person name="Dalin E."/>
            <person name="Tice H."/>
            <person name="Bruce D."/>
            <person name="Goodwin L."/>
            <person name="Pitluck S."/>
            <person name="Sims D."/>
            <person name="Brettin T."/>
            <person name="Detter J.C."/>
            <person name="Han C."/>
            <person name="Larimer F."/>
            <person name="Land M."/>
            <person name="Hauser L."/>
            <person name="Kyrpides N."/>
            <person name="Ovchinnikova G."/>
            <person name="Stolz J."/>
        </authorList>
    </citation>
    <scope>NUCLEOTIDE SEQUENCE [LARGE SCALE GENOMIC DNA]</scope>
    <source>
        <strain evidence="2">MLS10</strain>
    </source>
</reference>
<evidence type="ECO:0000313" key="3">
    <source>
        <dbReference type="Proteomes" id="UP000000271"/>
    </source>
</evidence>
<dbReference type="RefSeq" id="WP_013171327.1">
    <property type="nucleotide sequence ID" value="NC_014219.1"/>
</dbReference>
<name>D6XWQ6_BACIE</name>
<keyword evidence="1" id="KW-0472">Membrane</keyword>
<keyword evidence="1" id="KW-1133">Transmembrane helix</keyword>
<evidence type="ECO:0000256" key="1">
    <source>
        <dbReference type="SAM" id="Phobius"/>
    </source>
</evidence>
<feature type="transmembrane region" description="Helical" evidence="1">
    <location>
        <begin position="20"/>
        <end position="42"/>
    </location>
</feature>
<keyword evidence="1" id="KW-0812">Transmembrane</keyword>
<keyword evidence="3" id="KW-1185">Reference proteome</keyword>
<sequence length="211" mass="24454">MAKNRRRKRQFDIEDYHPTILLVAGASGLLSFFAPVVIIPIAQEMLHFDGGILEILTPTMSYRMMMAALLWIPFVTGLYFFTRKLAEQRRVPYRGGPLMAVLVLLALPLMAFSIQHVVVLEEEGFHYNRWYEWSGTWYDWDDVNAVQPVRESMGGVLHITYRFQMNDGREIVFESDDDFRRVRGYIFETVEAGGGEMLPTVDEDDYEPSNE</sequence>
<dbReference type="EMBL" id="CP001791">
    <property type="protein sequence ID" value="ADH97898.1"/>
    <property type="molecule type" value="Genomic_DNA"/>
</dbReference>
<dbReference type="HOGENOM" id="CLU_1302861_0_0_9"/>
<evidence type="ECO:0000313" key="2">
    <source>
        <dbReference type="EMBL" id="ADH97898.1"/>
    </source>
</evidence>
<dbReference type="AlphaFoldDB" id="D6XWQ6"/>
<dbReference type="STRING" id="439292.Bsel_0358"/>
<dbReference type="KEGG" id="bse:Bsel_0358"/>
<gene>
    <name evidence="2" type="ordered locus">Bsel_0358</name>
</gene>
<feature type="transmembrane region" description="Helical" evidence="1">
    <location>
        <begin position="93"/>
        <end position="114"/>
    </location>
</feature>
<accession>D6XWQ6</accession>
<proteinExistence type="predicted"/>
<organism evidence="2 3">
    <name type="scientific">Bacillus selenitireducens (strain ATCC 700615 / DSM 15326 / MLS10)</name>
    <dbReference type="NCBI Taxonomy" id="439292"/>
    <lineage>
        <taxon>Bacteria</taxon>
        <taxon>Bacillati</taxon>
        <taxon>Bacillota</taxon>
        <taxon>Bacilli</taxon>
        <taxon>Bacillales</taxon>
        <taxon>Bacillaceae</taxon>
        <taxon>Salisediminibacterium</taxon>
    </lineage>
</organism>